<dbReference type="InterPro" id="IPR026961">
    <property type="entry name" value="PGG_dom"/>
</dbReference>
<dbReference type="SUPFAM" id="SSF48403">
    <property type="entry name" value="Ankyrin repeat"/>
    <property type="match status" value="1"/>
</dbReference>
<sequence length="692" mass="77380">METKPVLEVLDDEDNYLEWSVRVKTYLMAQDLWDIVEATNEPPTPKNEAAFKAWRKMNAMALHVIQVSCGPDTFSDIMEITSARNAWETLAENLTGESDKKGNINGGVKIYDKLNEALKIGDWNAAKEFLKLHPNAISAKITGRDKTAVHVAAEAGHVHIVEELVELTSAENLGIKDDMGYTALAWAASNGNYRIAECLLGKNKDLIGIAVNAGPIPVVLALYNGHLELGRYLYVLTPLEILEANNGTDGASLLYTAISNKALDIALDLVRRCPDLAFARARHGGSALLALSFMRDCFPSGIRLVFWKRWIYSSIHIQSACAIEELRLTVQKLPGNGCNDKDTSASGIKHLYEMKLAHFLSNELLRCMTEVISIANHQQRVAGRVYDAILRATKEGNFEFVFEIVKADPHLVWCNVKNSRNIFSAAVHHRHAKIFSLIYGLDMKKTLVDSVDSFYQNNLLHMAGMLAPSTSLNDIPGAALQMQRELQWFKEVESIAPPKVLAYLNKEGLTPREFFTENHEDMRKDGEQWMKDTATSCTVVGALIVTIMFAAVFTVPGGNDQNNGFPIFLHKKLFMVFIVADALSLFSSSTSVLMFLGILTSRYAEEDFLESLPRKMIIGLSTLFFSIAAMMTAFSTALFLMLHEQSWIFKPVICLASIPITLFVLMQFPLLIDMAKSTYRPGIFDRKMKRWF</sequence>
<dbReference type="Pfam" id="PF12796">
    <property type="entry name" value="Ank_2"/>
    <property type="match status" value="1"/>
</dbReference>
<dbReference type="InterPro" id="IPR002110">
    <property type="entry name" value="Ankyrin_rpt"/>
</dbReference>
<keyword evidence="4" id="KW-1185">Reference proteome</keyword>
<dbReference type="PANTHER" id="PTHR24177:SF329">
    <property type="entry name" value="ANKYRIN REPEAT PROTEIN"/>
    <property type="match status" value="1"/>
</dbReference>
<evidence type="ECO:0000313" key="3">
    <source>
        <dbReference type="EMBL" id="KAK4593434.1"/>
    </source>
</evidence>
<protein>
    <recommendedName>
        <fullName evidence="2">PGG domain-containing protein</fullName>
    </recommendedName>
</protein>
<gene>
    <name evidence="3" type="ORF">RGQ29_017515</name>
</gene>
<keyword evidence="1" id="KW-1133">Transmembrane helix</keyword>
<keyword evidence="1" id="KW-0812">Transmembrane</keyword>
<feature type="transmembrane region" description="Helical" evidence="1">
    <location>
        <begin position="648"/>
        <end position="672"/>
    </location>
</feature>
<dbReference type="SMART" id="SM00248">
    <property type="entry name" value="ANK"/>
    <property type="match status" value="3"/>
</dbReference>
<accession>A0AAN7FLQ8</accession>
<dbReference type="AlphaFoldDB" id="A0AAN7FLQ8"/>
<comment type="caution">
    <text evidence="3">The sequence shown here is derived from an EMBL/GenBank/DDBJ whole genome shotgun (WGS) entry which is preliminary data.</text>
</comment>
<evidence type="ECO:0000259" key="2">
    <source>
        <dbReference type="Pfam" id="PF13962"/>
    </source>
</evidence>
<feature type="transmembrane region" description="Helical" evidence="1">
    <location>
        <begin position="617"/>
        <end position="642"/>
    </location>
</feature>
<dbReference type="InterPro" id="IPR036770">
    <property type="entry name" value="Ankyrin_rpt-contain_sf"/>
</dbReference>
<proteinExistence type="predicted"/>
<dbReference type="EMBL" id="JAXUIC010000004">
    <property type="protein sequence ID" value="KAK4593434.1"/>
    <property type="molecule type" value="Genomic_DNA"/>
</dbReference>
<evidence type="ECO:0000313" key="4">
    <source>
        <dbReference type="Proteomes" id="UP001324115"/>
    </source>
</evidence>
<dbReference type="GO" id="GO:0016020">
    <property type="term" value="C:membrane"/>
    <property type="evidence" value="ECO:0007669"/>
    <property type="project" value="TreeGrafter"/>
</dbReference>
<feature type="transmembrane region" description="Helical" evidence="1">
    <location>
        <begin position="573"/>
        <end position="596"/>
    </location>
</feature>
<feature type="transmembrane region" description="Helical" evidence="1">
    <location>
        <begin position="533"/>
        <end position="553"/>
    </location>
</feature>
<name>A0AAN7FLQ8_QUERU</name>
<dbReference type="Gene3D" id="1.25.40.20">
    <property type="entry name" value="Ankyrin repeat-containing domain"/>
    <property type="match status" value="1"/>
</dbReference>
<organism evidence="3 4">
    <name type="scientific">Quercus rubra</name>
    <name type="common">Northern red oak</name>
    <name type="synonym">Quercus borealis</name>
    <dbReference type="NCBI Taxonomy" id="3512"/>
    <lineage>
        <taxon>Eukaryota</taxon>
        <taxon>Viridiplantae</taxon>
        <taxon>Streptophyta</taxon>
        <taxon>Embryophyta</taxon>
        <taxon>Tracheophyta</taxon>
        <taxon>Spermatophyta</taxon>
        <taxon>Magnoliopsida</taxon>
        <taxon>eudicotyledons</taxon>
        <taxon>Gunneridae</taxon>
        <taxon>Pentapetalae</taxon>
        <taxon>rosids</taxon>
        <taxon>fabids</taxon>
        <taxon>Fagales</taxon>
        <taxon>Fagaceae</taxon>
        <taxon>Quercus</taxon>
    </lineage>
</organism>
<feature type="domain" description="PGG" evidence="2">
    <location>
        <begin position="528"/>
        <end position="640"/>
    </location>
</feature>
<dbReference type="Pfam" id="PF13962">
    <property type="entry name" value="PGG"/>
    <property type="match status" value="1"/>
</dbReference>
<keyword evidence="1" id="KW-0472">Membrane</keyword>
<dbReference type="PANTHER" id="PTHR24177">
    <property type="entry name" value="CASKIN"/>
    <property type="match status" value="1"/>
</dbReference>
<reference evidence="3 4" key="1">
    <citation type="journal article" date="2023" name="G3 (Bethesda)">
        <title>A haplotype-resolved chromosome-scale genome for Quercus rubra L. provides insights into the genetics of adaptive traits for red oak species.</title>
        <authorList>
            <person name="Kapoor B."/>
            <person name="Jenkins J."/>
            <person name="Schmutz J."/>
            <person name="Zhebentyayeva T."/>
            <person name="Kuelheim C."/>
            <person name="Coggeshall M."/>
            <person name="Heim C."/>
            <person name="Lasky J.R."/>
            <person name="Leites L."/>
            <person name="Islam-Faridi N."/>
            <person name="Romero-Severson J."/>
            <person name="DeLeo V.L."/>
            <person name="Lucas S.M."/>
            <person name="Lazic D."/>
            <person name="Gailing O."/>
            <person name="Carlson J."/>
            <person name="Staton M."/>
        </authorList>
    </citation>
    <scope>NUCLEOTIDE SEQUENCE [LARGE SCALE GENOMIC DNA]</scope>
    <source>
        <strain evidence="3">Pseudo-F2</strain>
    </source>
</reference>
<dbReference type="Proteomes" id="UP001324115">
    <property type="component" value="Unassembled WGS sequence"/>
</dbReference>
<dbReference type="Pfam" id="PF14223">
    <property type="entry name" value="Retrotran_gag_2"/>
    <property type="match status" value="1"/>
</dbReference>
<evidence type="ECO:0000256" key="1">
    <source>
        <dbReference type="SAM" id="Phobius"/>
    </source>
</evidence>